<dbReference type="PANTHER" id="PTHR35394">
    <property type="entry name" value="DUF3176 DOMAIN-CONTAINING PROTEIN"/>
    <property type="match status" value="1"/>
</dbReference>
<feature type="transmembrane region" description="Helical" evidence="1">
    <location>
        <begin position="223"/>
        <end position="243"/>
    </location>
</feature>
<evidence type="ECO:0000256" key="1">
    <source>
        <dbReference type="SAM" id="Phobius"/>
    </source>
</evidence>
<keyword evidence="1" id="KW-1133">Transmembrane helix</keyword>
<dbReference type="Proteomes" id="UP001521222">
    <property type="component" value="Unassembled WGS sequence"/>
</dbReference>
<comment type="caution">
    <text evidence="2">The sequence shown here is derived from an EMBL/GenBank/DDBJ whole genome shotgun (WGS) entry which is preliminary data.</text>
</comment>
<dbReference type="PANTHER" id="PTHR35394:SF5">
    <property type="entry name" value="DUF3176 DOMAIN-CONTAINING PROTEIN"/>
    <property type="match status" value="1"/>
</dbReference>
<name>A0ABR3RG86_9PLEO</name>
<accession>A0ABR3RG86</accession>
<keyword evidence="1" id="KW-0472">Membrane</keyword>
<keyword evidence="1" id="KW-0812">Transmembrane</keyword>
<gene>
    <name evidence="2" type="ORF">SLS59_004532</name>
</gene>
<evidence type="ECO:0000313" key="3">
    <source>
        <dbReference type="Proteomes" id="UP001521222"/>
    </source>
</evidence>
<evidence type="ECO:0000313" key="2">
    <source>
        <dbReference type="EMBL" id="KAL1602877.1"/>
    </source>
</evidence>
<sequence>MVDTYFNVEKDRSAIALNTTGTEGYYANPFSPVWRSLRVDVSNTILETLDMKKKIYNDTRVIGTECAMLRCIQSIDAAVKDGIYQEEIVDTYYFEEEPYRGVMVTPPWGEEKGVRYNETFGMTPEAYESAKASWVGLAGSAREADSGTGIGFDTDEIQAIFSANFTSETCDTPHDNFACVFKAIGSAMTKTIRDASIPTNGSAMPDVAIGKLFVTTTFLRVEWIWLSLPVVIWAISVVVWLGAMWKSRRVSAPLWRDNVLPLLFILPESEETRTAAQDKFGSSGIGHTTRAEQMTVKLVESKGRLQLVKM</sequence>
<dbReference type="EMBL" id="JAKIXB020000013">
    <property type="protein sequence ID" value="KAL1602877.1"/>
    <property type="molecule type" value="Genomic_DNA"/>
</dbReference>
<keyword evidence="3" id="KW-1185">Reference proteome</keyword>
<organism evidence="2 3">
    <name type="scientific">Nothophoma quercina</name>
    <dbReference type="NCBI Taxonomy" id="749835"/>
    <lineage>
        <taxon>Eukaryota</taxon>
        <taxon>Fungi</taxon>
        <taxon>Dikarya</taxon>
        <taxon>Ascomycota</taxon>
        <taxon>Pezizomycotina</taxon>
        <taxon>Dothideomycetes</taxon>
        <taxon>Pleosporomycetidae</taxon>
        <taxon>Pleosporales</taxon>
        <taxon>Pleosporineae</taxon>
        <taxon>Didymellaceae</taxon>
        <taxon>Nothophoma</taxon>
    </lineage>
</organism>
<proteinExistence type="predicted"/>
<reference evidence="2 3" key="1">
    <citation type="submission" date="2024-02" db="EMBL/GenBank/DDBJ databases">
        <title>De novo assembly and annotation of 12 fungi associated with fruit tree decline syndrome in Ontario, Canada.</title>
        <authorList>
            <person name="Sulman M."/>
            <person name="Ellouze W."/>
            <person name="Ilyukhin E."/>
        </authorList>
    </citation>
    <scope>NUCLEOTIDE SEQUENCE [LARGE SCALE GENOMIC DNA]</scope>
    <source>
        <strain evidence="2 3">M97-236</strain>
    </source>
</reference>
<protein>
    <submittedName>
        <fullName evidence="2">Uncharacterized protein</fullName>
    </submittedName>
</protein>